<proteinExistence type="predicted"/>
<accession>A0A127EGW2</accession>
<dbReference type="EMBL" id="CP010994">
    <property type="protein sequence ID" value="AMN35221.1"/>
    <property type="molecule type" value="Genomic_DNA"/>
</dbReference>
<protein>
    <recommendedName>
        <fullName evidence="3">YdcF family protein</fullName>
    </recommendedName>
</protein>
<name>A0A127EGW2_CLOPF</name>
<dbReference type="PANTHER" id="PTHR30336:SF20">
    <property type="entry name" value="DUF218 DOMAIN-CONTAINING PROTEIN"/>
    <property type="match status" value="1"/>
</dbReference>
<dbReference type="Gene3D" id="1.10.3620.10">
    <property type="entry name" value="YdcF like domain"/>
    <property type="match status" value="1"/>
</dbReference>
<dbReference type="PANTHER" id="PTHR30336">
    <property type="entry name" value="INNER MEMBRANE PROTEIN, PROBABLE PERMEASE"/>
    <property type="match status" value="1"/>
</dbReference>
<dbReference type="GO" id="GO:0005886">
    <property type="term" value="C:plasma membrane"/>
    <property type="evidence" value="ECO:0007669"/>
    <property type="project" value="TreeGrafter"/>
</dbReference>
<evidence type="ECO:0000313" key="2">
    <source>
        <dbReference type="Proteomes" id="UP000070260"/>
    </source>
</evidence>
<evidence type="ECO:0000313" key="1">
    <source>
        <dbReference type="EMBL" id="AMN35221.1"/>
    </source>
</evidence>
<dbReference type="RefSeq" id="WP_061427102.1">
    <property type="nucleotide sequence ID" value="NZ_CATNZO010000001.1"/>
</dbReference>
<gene>
    <name evidence="1" type="ORF">JFP838_05470</name>
</gene>
<dbReference type="PATRIC" id="fig|1502.177.peg.1098"/>
<organism evidence="1 2">
    <name type="scientific">Clostridium perfringens</name>
    <dbReference type="NCBI Taxonomy" id="1502"/>
    <lineage>
        <taxon>Bacteria</taxon>
        <taxon>Bacillati</taxon>
        <taxon>Bacillota</taxon>
        <taxon>Clostridia</taxon>
        <taxon>Eubacteriales</taxon>
        <taxon>Clostridiaceae</taxon>
        <taxon>Clostridium</taxon>
    </lineage>
</organism>
<sequence>MKKKTAEYINVLGKFCGKRDIPSLRKEELEKKFGIYQADVLVLFGGSILCGGDLLAEGIKNNIAKKYVIVGGAGHTTEVLRKKMHSQLLNVDTSKLTEAEIFDEYLKYKYNLKADLLECNSTNCGNNITYLLELLKENNMEFNSIIIMQDATMQHRMEAGLRKYVSSDVKIINFATYNAKVILKDDELAYENDILGMWDINHYITLLMGEIPRLSDNSDGYGPKGKAFIAHVHIPDEVNLAFSELNKEFKGMVRTANPLYASKDSADSNKYVTSL</sequence>
<evidence type="ECO:0008006" key="3">
    <source>
        <dbReference type="Google" id="ProtNLM"/>
    </source>
</evidence>
<dbReference type="AlphaFoldDB" id="A0A127EGW2"/>
<reference evidence="1 2" key="1">
    <citation type="journal article" date="2016" name="PLoS ONE">
        <title>Plasmid Characterization and Chromosome Analysis of Two netF+ Clostridium perfringens Isolates Associated with Foal and Canine Necrotizing Enteritis.</title>
        <authorList>
            <person name="Mehdizadeh Gohari I."/>
            <person name="Kropinski A.M."/>
            <person name="Weese S.J."/>
            <person name="Parreira V.R."/>
            <person name="Whitehead A.E."/>
            <person name="Boerlin P."/>
            <person name="Prescott J.F."/>
        </authorList>
    </citation>
    <scope>NUCLEOTIDE SEQUENCE [LARGE SCALE GENOMIC DNA]</scope>
    <source>
        <strain evidence="1 2">JP838</strain>
    </source>
</reference>
<dbReference type="InterPro" id="IPR051599">
    <property type="entry name" value="Cell_Envelope_Assoc"/>
</dbReference>
<dbReference type="InterPro" id="IPR014729">
    <property type="entry name" value="Rossmann-like_a/b/a_fold"/>
</dbReference>
<dbReference type="Proteomes" id="UP000070260">
    <property type="component" value="Chromosome"/>
</dbReference>
<dbReference type="OrthoDB" id="2216870at2"/>
<dbReference type="Gene3D" id="3.40.50.620">
    <property type="entry name" value="HUPs"/>
    <property type="match status" value="1"/>
</dbReference>